<feature type="region of interest" description="Disordered" evidence="1">
    <location>
        <begin position="76"/>
        <end position="101"/>
    </location>
</feature>
<name>A0ABT6JGW9_9GAMM</name>
<accession>A0ABT6JGW9</accession>
<dbReference type="RefSeq" id="WP_280600332.1">
    <property type="nucleotide sequence ID" value="NZ_JARXRN010000020.1"/>
</dbReference>
<protein>
    <recommendedName>
        <fullName evidence="4">PepSY domain-containing protein</fullName>
    </recommendedName>
</protein>
<evidence type="ECO:0000313" key="2">
    <source>
        <dbReference type="EMBL" id="MDH5829928.1"/>
    </source>
</evidence>
<sequence length="101" mass="10122">MPDPADPPAPAAGCGAITPGMNIREALAIMRRPPDSTLSGHTAAGPGGDPPAGSYAIDFWHAIGADGRRLTTSIRSSGGVVEEVDCERPDAAPAATTSRGS</sequence>
<feature type="region of interest" description="Disordered" evidence="1">
    <location>
        <begin position="31"/>
        <end position="54"/>
    </location>
</feature>
<keyword evidence="3" id="KW-1185">Reference proteome</keyword>
<dbReference type="Proteomes" id="UP001156831">
    <property type="component" value="Unassembled WGS sequence"/>
</dbReference>
<evidence type="ECO:0000313" key="3">
    <source>
        <dbReference type="Proteomes" id="UP001156831"/>
    </source>
</evidence>
<reference evidence="2 3" key="1">
    <citation type="submission" date="2023-04" db="EMBL/GenBank/DDBJ databases">
        <title>Luteimonas sp. M1R5S18.</title>
        <authorList>
            <person name="Sun J.-Q."/>
        </authorList>
    </citation>
    <scope>NUCLEOTIDE SEQUENCE [LARGE SCALE GENOMIC DNA]</scope>
    <source>
        <strain evidence="2 3">M1R5S18</strain>
    </source>
</reference>
<evidence type="ECO:0000256" key="1">
    <source>
        <dbReference type="SAM" id="MobiDB-lite"/>
    </source>
</evidence>
<evidence type="ECO:0008006" key="4">
    <source>
        <dbReference type="Google" id="ProtNLM"/>
    </source>
</evidence>
<dbReference type="EMBL" id="JARXRN010000020">
    <property type="protein sequence ID" value="MDH5829928.1"/>
    <property type="molecule type" value="Genomic_DNA"/>
</dbReference>
<organism evidence="2 3">
    <name type="scientific">Luteimonas rhizosphaericola</name>
    <dbReference type="NCBI Taxonomy" id="3042024"/>
    <lineage>
        <taxon>Bacteria</taxon>
        <taxon>Pseudomonadati</taxon>
        <taxon>Pseudomonadota</taxon>
        <taxon>Gammaproteobacteria</taxon>
        <taxon>Lysobacterales</taxon>
        <taxon>Lysobacteraceae</taxon>
        <taxon>Luteimonas</taxon>
    </lineage>
</organism>
<gene>
    <name evidence="2" type="ORF">QFW80_05270</name>
</gene>
<comment type="caution">
    <text evidence="2">The sequence shown here is derived from an EMBL/GenBank/DDBJ whole genome shotgun (WGS) entry which is preliminary data.</text>
</comment>
<proteinExistence type="predicted"/>